<name>A0ABU9IUZ8_9GAMM</name>
<protein>
    <submittedName>
        <fullName evidence="3">DUF4398 domain-containing protein</fullName>
    </submittedName>
</protein>
<sequence length="94" mass="10081">MTPEMEAAVQAVQRADQADADQYAPEPLNAARQALAQAQASRDKRLALDLALRAAVDADLARARSQEAVAAAEVQQRREEIADLQRTLGAEGGR</sequence>
<feature type="compositionally biased region" description="Low complexity" evidence="1">
    <location>
        <begin position="7"/>
        <end position="23"/>
    </location>
</feature>
<feature type="domain" description="DUF4398" evidence="2">
    <location>
        <begin position="3"/>
        <end position="76"/>
    </location>
</feature>
<evidence type="ECO:0000259" key="2">
    <source>
        <dbReference type="Pfam" id="PF14346"/>
    </source>
</evidence>
<proteinExistence type="predicted"/>
<reference evidence="3 4" key="1">
    <citation type="submission" date="2024-04" db="EMBL/GenBank/DDBJ databases">
        <title>Draft genome sequence of Pseudoxanthomonas putridarboris WD12.</title>
        <authorList>
            <person name="Oh J."/>
        </authorList>
    </citation>
    <scope>NUCLEOTIDE SEQUENCE [LARGE SCALE GENOMIC DNA]</scope>
    <source>
        <strain evidence="3 4">WD12</strain>
    </source>
</reference>
<comment type="caution">
    <text evidence="3">The sequence shown here is derived from an EMBL/GenBank/DDBJ whole genome shotgun (WGS) entry which is preliminary data.</text>
</comment>
<dbReference type="Gene3D" id="1.20.1270.390">
    <property type="match status" value="1"/>
</dbReference>
<feature type="region of interest" description="Disordered" evidence="1">
    <location>
        <begin position="1"/>
        <end position="23"/>
    </location>
</feature>
<evidence type="ECO:0000256" key="1">
    <source>
        <dbReference type="SAM" id="MobiDB-lite"/>
    </source>
</evidence>
<evidence type="ECO:0000313" key="4">
    <source>
        <dbReference type="Proteomes" id="UP001459204"/>
    </source>
</evidence>
<dbReference type="Proteomes" id="UP001459204">
    <property type="component" value="Unassembled WGS sequence"/>
</dbReference>
<dbReference type="InterPro" id="IPR025511">
    <property type="entry name" value="DUF4398"/>
</dbReference>
<organism evidence="3 4">
    <name type="scientific">Pseudoxanthomonas putridarboris</name>
    <dbReference type="NCBI Taxonomy" id="752605"/>
    <lineage>
        <taxon>Bacteria</taxon>
        <taxon>Pseudomonadati</taxon>
        <taxon>Pseudomonadota</taxon>
        <taxon>Gammaproteobacteria</taxon>
        <taxon>Lysobacterales</taxon>
        <taxon>Lysobacteraceae</taxon>
        <taxon>Pseudoxanthomonas</taxon>
    </lineage>
</organism>
<accession>A0ABU9IUZ8</accession>
<keyword evidence="4" id="KW-1185">Reference proteome</keyword>
<dbReference type="Pfam" id="PF14346">
    <property type="entry name" value="DUF4398"/>
    <property type="match status" value="1"/>
</dbReference>
<gene>
    <name evidence="3" type="ORF">AAD027_00065</name>
</gene>
<evidence type="ECO:0000313" key="3">
    <source>
        <dbReference type="EMBL" id="MEL1262770.1"/>
    </source>
</evidence>
<dbReference type="EMBL" id="JBBWWT010000001">
    <property type="protein sequence ID" value="MEL1262770.1"/>
    <property type="molecule type" value="Genomic_DNA"/>
</dbReference>
<dbReference type="RefSeq" id="WP_341724718.1">
    <property type="nucleotide sequence ID" value="NZ_JBBWWT010000001.1"/>
</dbReference>